<dbReference type="EMBL" id="BARV01026193">
    <property type="protein sequence ID" value="GAI38138.1"/>
    <property type="molecule type" value="Genomic_DNA"/>
</dbReference>
<protein>
    <recommendedName>
        <fullName evidence="7">Response regulatory domain-containing protein</fullName>
    </recommendedName>
</protein>
<dbReference type="Gene3D" id="1.10.10.10">
    <property type="entry name" value="Winged helix-like DNA-binding domain superfamily/Winged helix DNA-binding domain"/>
    <property type="match status" value="1"/>
</dbReference>
<dbReference type="Pfam" id="PF00196">
    <property type="entry name" value="GerE"/>
    <property type="match status" value="1"/>
</dbReference>
<evidence type="ECO:0000256" key="3">
    <source>
        <dbReference type="ARBA" id="ARBA00023163"/>
    </source>
</evidence>
<dbReference type="PROSITE" id="PS50110">
    <property type="entry name" value="RESPONSE_REGULATORY"/>
    <property type="match status" value="1"/>
</dbReference>
<dbReference type="InterPro" id="IPR011006">
    <property type="entry name" value="CheY-like_superfamily"/>
</dbReference>
<feature type="domain" description="HTH luxR-type" evidence="4">
    <location>
        <begin position="67"/>
        <end position="132"/>
    </location>
</feature>
<dbReference type="PRINTS" id="PR00038">
    <property type="entry name" value="HTHLUXR"/>
</dbReference>
<reference evidence="6" key="1">
    <citation type="journal article" date="2014" name="Front. Microbiol.">
        <title>High frequency of phylogenetically diverse reductive dehalogenase-homologous genes in deep subseafloor sedimentary metagenomes.</title>
        <authorList>
            <person name="Kawai M."/>
            <person name="Futagami T."/>
            <person name="Toyoda A."/>
            <person name="Takaki Y."/>
            <person name="Nishi S."/>
            <person name="Hori S."/>
            <person name="Arai W."/>
            <person name="Tsubouchi T."/>
            <person name="Morono Y."/>
            <person name="Uchiyama I."/>
            <person name="Ito T."/>
            <person name="Fujiyama A."/>
            <person name="Inagaki F."/>
            <person name="Takami H."/>
        </authorList>
    </citation>
    <scope>NUCLEOTIDE SEQUENCE</scope>
    <source>
        <strain evidence="6">Expedition CK06-06</strain>
    </source>
</reference>
<dbReference type="SUPFAM" id="SSF52172">
    <property type="entry name" value="CheY-like"/>
    <property type="match status" value="1"/>
</dbReference>
<keyword evidence="2" id="KW-0238">DNA-binding</keyword>
<keyword evidence="3" id="KW-0804">Transcription</keyword>
<dbReference type="Gene3D" id="3.40.50.2300">
    <property type="match status" value="1"/>
</dbReference>
<name>X1N3J1_9ZZZZ</name>
<keyword evidence="1" id="KW-0805">Transcription regulation</keyword>
<dbReference type="PROSITE" id="PS50043">
    <property type="entry name" value="HTH_LUXR_2"/>
    <property type="match status" value="1"/>
</dbReference>
<dbReference type="Pfam" id="PF00072">
    <property type="entry name" value="Response_reg"/>
    <property type="match status" value="1"/>
</dbReference>
<evidence type="ECO:0000256" key="1">
    <source>
        <dbReference type="ARBA" id="ARBA00023015"/>
    </source>
</evidence>
<gene>
    <name evidence="6" type="ORF">S06H3_42368</name>
</gene>
<dbReference type="CDD" id="cd06170">
    <property type="entry name" value="LuxR_C_like"/>
    <property type="match status" value="1"/>
</dbReference>
<dbReference type="InterPro" id="IPR000792">
    <property type="entry name" value="Tscrpt_reg_LuxR_C"/>
</dbReference>
<evidence type="ECO:0000256" key="2">
    <source>
        <dbReference type="ARBA" id="ARBA00023125"/>
    </source>
</evidence>
<feature type="domain" description="Response regulatory" evidence="5">
    <location>
        <begin position="1"/>
        <end position="60"/>
    </location>
</feature>
<sequence length="140" mass="15854">MDGIELLAEARRTVPWLQVLVITGYGDIPMAVRALKAGALDFIEKPLDRQSFLSVVESALKRNAWADPLLGKLLTETERIVLHFILDGKSNKEIAYLRHCALRTIEDHRNHIYRKVGVHNLVDLFKWAAGMGLVELPENE</sequence>
<proteinExistence type="predicted"/>
<dbReference type="PANTHER" id="PTHR44688">
    <property type="entry name" value="DNA-BINDING TRANSCRIPTIONAL ACTIVATOR DEVR_DOSR"/>
    <property type="match status" value="1"/>
</dbReference>
<evidence type="ECO:0000259" key="4">
    <source>
        <dbReference type="PROSITE" id="PS50043"/>
    </source>
</evidence>
<dbReference type="InterPro" id="IPR001789">
    <property type="entry name" value="Sig_transdc_resp-reg_receiver"/>
</dbReference>
<evidence type="ECO:0008006" key="7">
    <source>
        <dbReference type="Google" id="ProtNLM"/>
    </source>
</evidence>
<dbReference type="InterPro" id="IPR036388">
    <property type="entry name" value="WH-like_DNA-bd_sf"/>
</dbReference>
<dbReference type="AlphaFoldDB" id="X1N3J1"/>
<organism evidence="6">
    <name type="scientific">marine sediment metagenome</name>
    <dbReference type="NCBI Taxonomy" id="412755"/>
    <lineage>
        <taxon>unclassified sequences</taxon>
        <taxon>metagenomes</taxon>
        <taxon>ecological metagenomes</taxon>
    </lineage>
</organism>
<evidence type="ECO:0000259" key="5">
    <source>
        <dbReference type="PROSITE" id="PS50110"/>
    </source>
</evidence>
<dbReference type="GO" id="GO:0006355">
    <property type="term" value="P:regulation of DNA-templated transcription"/>
    <property type="evidence" value="ECO:0007669"/>
    <property type="project" value="InterPro"/>
</dbReference>
<dbReference type="SUPFAM" id="SSF46894">
    <property type="entry name" value="C-terminal effector domain of the bipartite response regulators"/>
    <property type="match status" value="1"/>
</dbReference>
<comment type="caution">
    <text evidence="6">The sequence shown here is derived from an EMBL/GenBank/DDBJ whole genome shotgun (WGS) entry which is preliminary data.</text>
</comment>
<accession>X1N3J1</accession>
<dbReference type="GO" id="GO:0000160">
    <property type="term" value="P:phosphorelay signal transduction system"/>
    <property type="evidence" value="ECO:0007669"/>
    <property type="project" value="InterPro"/>
</dbReference>
<dbReference type="InterPro" id="IPR016032">
    <property type="entry name" value="Sig_transdc_resp-reg_C-effctor"/>
</dbReference>
<dbReference type="SMART" id="SM00421">
    <property type="entry name" value="HTH_LUXR"/>
    <property type="match status" value="1"/>
</dbReference>
<dbReference type="PANTHER" id="PTHR44688:SF16">
    <property type="entry name" value="DNA-BINDING TRANSCRIPTIONAL ACTIVATOR DEVR_DOSR"/>
    <property type="match status" value="1"/>
</dbReference>
<dbReference type="GO" id="GO:0003677">
    <property type="term" value="F:DNA binding"/>
    <property type="evidence" value="ECO:0007669"/>
    <property type="project" value="UniProtKB-KW"/>
</dbReference>
<evidence type="ECO:0000313" key="6">
    <source>
        <dbReference type="EMBL" id="GAI38138.1"/>
    </source>
</evidence>